<comment type="caution">
    <text evidence="1">The sequence shown here is derived from an EMBL/GenBank/DDBJ whole genome shotgun (WGS) entry which is preliminary data.</text>
</comment>
<dbReference type="EMBL" id="JACHIQ010000002">
    <property type="protein sequence ID" value="MBB6067863.1"/>
    <property type="molecule type" value="Genomic_DNA"/>
</dbReference>
<reference evidence="1 2" key="1">
    <citation type="submission" date="2020-08" db="EMBL/GenBank/DDBJ databases">
        <title>Genomic Encyclopedia of Type Strains, Phase IV (KMG-V): Genome sequencing to study the core and pangenomes of soil and plant-associated prokaryotes.</title>
        <authorList>
            <person name="Whitman W."/>
        </authorList>
    </citation>
    <scope>NUCLEOTIDE SEQUENCE [LARGE SCALE GENOMIC DNA]</scope>
    <source>
        <strain evidence="1 2">DSM 7078</strain>
    </source>
</reference>
<gene>
    <name evidence="1" type="ORF">HNP97_001373</name>
</gene>
<protein>
    <submittedName>
        <fullName evidence="1">Uncharacterized protein</fullName>
    </submittedName>
</protein>
<evidence type="ECO:0000313" key="2">
    <source>
        <dbReference type="Proteomes" id="UP000584706"/>
    </source>
</evidence>
<accession>A0A7J9S0U4</accession>
<sequence length="109" mass="12119">MTAEIIELSLTGSGNTSLTYTLLEDCYILQGYYADVAQGTPATALSIKHTNEREYTFWSHTNDTTTESKGIIPEIVGLRLQAGDTISITKSTYSDSYGFLQLHVDNEMW</sequence>
<dbReference type="Proteomes" id="UP000584706">
    <property type="component" value="Unassembled WGS sequence"/>
</dbReference>
<dbReference type="RefSeq" id="WP_183546911.1">
    <property type="nucleotide sequence ID" value="NZ_JACHIQ010000002.1"/>
</dbReference>
<dbReference type="AlphaFoldDB" id="A0A7J9S0U4"/>
<proteinExistence type="predicted"/>
<name>A0A7J9S0U4_METMI</name>
<evidence type="ECO:0000313" key="1">
    <source>
        <dbReference type="EMBL" id="MBB6067863.1"/>
    </source>
</evidence>
<organism evidence="1 2">
    <name type="scientific">Methanococcus maripaludis</name>
    <name type="common">Methanococcus deltae</name>
    <dbReference type="NCBI Taxonomy" id="39152"/>
    <lineage>
        <taxon>Archaea</taxon>
        <taxon>Methanobacteriati</taxon>
        <taxon>Methanobacteriota</taxon>
        <taxon>Methanomada group</taxon>
        <taxon>Methanococci</taxon>
        <taxon>Methanococcales</taxon>
        <taxon>Methanococcaceae</taxon>
        <taxon>Methanococcus</taxon>
    </lineage>
</organism>